<dbReference type="InterPro" id="IPR018060">
    <property type="entry name" value="HTH_AraC"/>
</dbReference>
<feature type="domain" description="HTH araC/xylS-type" evidence="3">
    <location>
        <begin position="218"/>
        <end position="316"/>
    </location>
</feature>
<protein>
    <submittedName>
        <fullName evidence="4">AraC family transcriptional regulator</fullName>
    </submittedName>
</protein>
<dbReference type="SUPFAM" id="SSF52317">
    <property type="entry name" value="Class I glutamine amidotransferase-like"/>
    <property type="match status" value="1"/>
</dbReference>
<evidence type="ECO:0000313" key="4">
    <source>
        <dbReference type="EMBL" id="GIE16622.1"/>
    </source>
</evidence>
<dbReference type="InterPro" id="IPR029062">
    <property type="entry name" value="Class_I_gatase-like"/>
</dbReference>
<dbReference type="SUPFAM" id="SSF46689">
    <property type="entry name" value="Homeodomain-like"/>
    <property type="match status" value="2"/>
</dbReference>
<dbReference type="GO" id="GO:0003700">
    <property type="term" value="F:DNA-binding transcription factor activity"/>
    <property type="evidence" value="ECO:0007669"/>
    <property type="project" value="InterPro"/>
</dbReference>
<keyword evidence="2" id="KW-0804">Transcription</keyword>
<keyword evidence="5" id="KW-1185">Reference proteome</keyword>
<dbReference type="Gene3D" id="1.10.10.60">
    <property type="entry name" value="Homeodomain-like"/>
    <property type="match status" value="1"/>
</dbReference>
<sequence>MPAEPHVVAVLALDGVVGFDLAIPCQVFGSTRLAEGEYPYEVRVCGVRPAVGATASGTGYYKIQAPYGLEAAADADTIVVPGLAIPRRAPAEVLELLQSAAARGARTVSICTGAFVLAQAGLLDGRRATTHWAAAAELGRGHPCVDVDAAALFTADHPVFTSAGVAAGLDLCLHLVRRDHGAAAAARTARVVVMAPSREGDQAQFIDHVPAGSDGSLAPTLAWLSRHAGETVTVADIARQARVSVRTLTRRFREQTGSAPLAWLHEQRLLLARRMLETTDLPMTAVAERSGHGSVTALRAHFQRELRTSPDRYRRSFGAF</sequence>
<name>A0A919MQS3_9ACTN</name>
<dbReference type="PROSITE" id="PS01124">
    <property type="entry name" value="HTH_ARAC_FAMILY_2"/>
    <property type="match status" value="1"/>
</dbReference>
<organism evidence="4 5">
    <name type="scientific">Paractinoplanes ferrugineus</name>
    <dbReference type="NCBI Taxonomy" id="113564"/>
    <lineage>
        <taxon>Bacteria</taxon>
        <taxon>Bacillati</taxon>
        <taxon>Actinomycetota</taxon>
        <taxon>Actinomycetes</taxon>
        <taxon>Micromonosporales</taxon>
        <taxon>Micromonosporaceae</taxon>
        <taxon>Paractinoplanes</taxon>
    </lineage>
</organism>
<dbReference type="Pfam" id="PF01965">
    <property type="entry name" value="DJ-1_PfpI"/>
    <property type="match status" value="1"/>
</dbReference>
<dbReference type="Proteomes" id="UP000598174">
    <property type="component" value="Unassembled WGS sequence"/>
</dbReference>
<dbReference type="AlphaFoldDB" id="A0A919MQS3"/>
<dbReference type="InterPro" id="IPR009057">
    <property type="entry name" value="Homeodomain-like_sf"/>
</dbReference>
<evidence type="ECO:0000256" key="1">
    <source>
        <dbReference type="ARBA" id="ARBA00023015"/>
    </source>
</evidence>
<gene>
    <name evidence="4" type="ORF">Afe05nite_84620</name>
</gene>
<accession>A0A919MQS3</accession>
<dbReference type="InterPro" id="IPR052158">
    <property type="entry name" value="INH-QAR"/>
</dbReference>
<dbReference type="Gene3D" id="3.40.50.880">
    <property type="match status" value="1"/>
</dbReference>
<dbReference type="SMART" id="SM00342">
    <property type="entry name" value="HTH_ARAC"/>
    <property type="match status" value="1"/>
</dbReference>
<dbReference type="RefSeq" id="WP_203822944.1">
    <property type="nucleotide sequence ID" value="NZ_BAAABP010000044.1"/>
</dbReference>
<dbReference type="EMBL" id="BOMM01000092">
    <property type="protein sequence ID" value="GIE16622.1"/>
    <property type="molecule type" value="Genomic_DNA"/>
</dbReference>
<dbReference type="CDD" id="cd03137">
    <property type="entry name" value="GATase1_AraC_1"/>
    <property type="match status" value="1"/>
</dbReference>
<dbReference type="PANTHER" id="PTHR43130:SF3">
    <property type="entry name" value="HTH-TYPE TRANSCRIPTIONAL REGULATOR RV1931C"/>
    <property type="match status" value="1"/>
</dbReference>
<keyword evidence="1" id="KW-0805">Transcription regulation</keyword>
<evidence type="ECO:0000259" key="3">
    <source>
        <dbReference type="PROSITE" id="PS01124"/>
    </source>
</evidence>
<comment type="caution">
    <text evidence="4">The sequence shown here is derived from an EMBL/GenBank/DDBJ whole genome shotgun (WGS) entry which is preliminary data.</text>
</comment>
<dbReference type="Pfam" id="PF12833">
    <property type="entry name" value="HTH_18"/>
    <property type="match status" value="1"/>
</dbReference>
<evidence type="ECO:0000313" key="5">
    <source>
        <dbReference type="Proteomes" id="UP000598174"/>
    </source>
</evidence>
<dbReference type="PANTHER" id="PTHR43130">
    <property type="entry name" value="ARAC-FAMILY TRANSCRIPTIONAL REGULATOR"/>
    <property type="match status" value="1"/>
</dbReference>
<evidence type="ECO:0000256" key="2">
    <source>
        <dbReference type="ARBA" id="ARBA00023163"/>
    </source>
</evidence>
<dbReference type="GO" id="GO:0043565">
    <property type="term" value="F:sequence-specific DNA binding"/>
    <property type="evidence" value="ECO:0007669"/>
    <property type="project" value="InterPro"/>
</dbReference>
<proteinExistence type="predicted"/>
<reference evidence="4" key="1">
    <citation type="submission" date="2021-01" db="EMBL/GenBank/DDBJ databases">
        <title>Whole genome shotgun sequence of Actinoplanes ferrugineus NBRC 15555.</title>
        <authorList>
            <person name="Komaki H."/>
            <person name="Tamura T."/>
        </authorList>
    </citation>
    <scope>NUCLEOTIDE SEQUENCE</scope>
    <source>
        <strain evidence="4">NBRC 15555</strain>
    </source>
</reference>
<dbReference type="InterPro" id="IPR002818">
    <property type="entry name" value="DJ-1/PfpI"/>
</dbReference>